<feature type="transmembrane region" description="Helical" evidence="1">
    <location>
        <begin position="12"/>
        <end position="38"/>
    </location>
</feature>
<feature type="transmembrane region" description="Helical" evidence="1">
    <location>
        <begin position="152"/>
        <end position="170"/>
    </location>
</feature>
<evidence type="ECO:0000256" key="1">
    <source>
        <dbReference type="SAM" id="Phobius"/>
    </source>
</evidence>
<dbReference type="Proteomes" id="UP000000598">
    <property type="component" value="Chromosome A"/>
</dbReference>
<feature type="transmembrane region" description="Helical" evidence="1">
    <location>
        <begin position="50"/>
        <end position="72"/>
    </location>
</feature>
<dbReference type="HOGENOM" id="CLU_1367193_0_0_1"/>
<dbReference type="EMBL" id="CR382121">
    <property type="protein sequence ID" value="CAH02636.1"/>
    <property type="molecule type" value="Genomic_DNA"/>
</dbReference>
<dbReference type="STRING" id="284590.Q6CYE1"/>
<keyword evidence="1" id="KW-0812">Transmembrane</keyword>
<dbReference type="KEGG" id="kla:KLLA0_A01111g"/>
<name>Q6CYE1_KLULA</name>
<feature type="transmembrane region" description="Helical" evidence="1">
    <location>
        <begin position="113"/>
        <end position="131"/>
    </location>
</feature>
<keyword evidence="3" id="KW-1185">Reference proteome</keyword>
<feature type="transmembrane region" description="Helical" evidence="1">
    <location>
        <begin position="190"/>
        <end position="208"/>
    </location>
</feature>
<dbReference type="FunCoup" id="Q6CYE1">
    <property type="interactions" value="37"/>
</dbReference>
<organism evidence="2 3">
    <name type="scientific">Kluyveromyces lactis (strain ATCC 8585 / CBS 2359 / DSM 70799 / NBRC 1267 / NRRL Y-1140 / WM37)</name>
    <name type="common">Yeast</name>
    <name type="synonym">Candida sphaerica</name>
    <dbReference type="NCBI Taxonomy" id="284590"/>
    <lineage>
        <taxon>Eukaryota</taxon>
        <taxon>Fungi</taxon>
        <taxon>Dikarya</taxon>
        <taxon>Ascomycota</taxon>
        <taxon>Saccharomycotina</taxon>
        <taxon>Saccharomycetes</taxon>
        <taxon>Saccharomycetales</taxon>
        <taxon>Saccharomycetaceae</taxon>
        <taxon>Kluyveromyces</taxon>
    </lineage>
</organism>
<evidence type="ECO:0000313" key="2">
    <source>
        <dbReference type="EMBL" id="CAH02636.1"/>
    </source>
</evidence>
<sequence>MNATRRQQPRRLVVKLYQFFHISSAFLYCALLVRWLVLLPLVSRKYLPGGIHRFLCCLMVYSAVGNILWWIKMRGLAWSIFNRHNLKNINLIYLVAILHFYDDFEHSPLLKNTSYSSFIVGLSFTQMYYHWNRIFKGPSPEPRSSKSLASRLNAFIMIPLLYLSEFYLLLLNTEIDNYHNGPKTVLFNKFVLVVFIPLCLHLYKGFLYK</sequence>
<reference evidence="2 3" key="1">
    <citation type="journal article" date="2004" name="Nature">
        <title>Genome evolution in yeasts.</title>
        <authorList>
            <consortium name="Genolevures"/>
            <person name="Dujon B."/>
            <person name="Sherman D."/>
            <person name="Fischer G."/>
            <person name="Durrens P."/>
            <person name="Casaregola S."/>
            <person name="Lafontaine I."/>
            <person name="de Montigny J."/>
            <person name="Marck C."/>
            <person name="Neuveglise C."/>
            <person name="Talla E."/>
            <person name="Goffard N."/>
            <person name="Frangeul L."/>
            <person name="Aigle M."/>
            <person name="Anthouard V."/>
            <person name="Babour A."/>
            <person name="Barbe V."/>
            <person name="Barnay S."/>
            <person name="Blanchin S."/>
            <person name="Beckerich J.M."/>
            <person name="Beyne E."/>
            <person name="Bleykasten C."/>
            <person name="Boisrame A."/>
            <person name="Boyer J."/>
            <person name="Cattolico L."/>
            <person name="Confanioleri F."/>
            <person name="de Daruvar A."/>
            <person name="Despons L."/>
            <person name="Fabre E."/>
            <person name="Fairhead C."/>
            <person name="Ferry-Dumazet H."/>
            <person name="Groppi A."/>
            <person name="Hantraye F."/>
            <person name="Hennequin C."/>
            <person name="Jauniaux N."/>
            <person name="Joyet P."/>
            <person name="Kachouri R."/>
            <person name="Kerrest A."/>
            <person name="Koszul R."/>
            <person name="Lemaire M."/>
            <person name="Lesur I."/>
            <person name="Ma L."/>
            <person name="Muller H."/>
            <person name="Nicaud J.M."/>
            <person name="Nikolski M."/>
            <person name="Oztas S."/>
            <person name="Ozier-Kalogeropoulos O."/>
            <person name="Pellenz S."/>
            <person name="Potier S."/>
            <person name="Richard G.F."/>
            <person name="Straub M.L."/>
            <person name="Suleau A."/>
            <person name="Swennene D."/>
            <person name="Tekaia F."/>
            <person name="Wesolowski-Louvel M."/>
            <person name="Westhof E."/>
            <person name="Wirth B."/>
            <person name="Zeniou-Meyer M."/>
            <person name="Zivanovic I."/>
            <person name="Bolotin-Fukuhara M."/>
            <person name="Thierry A."/>
            <person name="Bouchier C."/>
            <person name="Caudron B."/>
            <person name="Scarpelli C."/>
            <person name="Gaillardin C."/>
            <person name="Weissenbach J."/>
            <person name="Wincker P."/>
            <person name="Souciet J.L."/>
        </authorList>
    </citation>
    <scope>NUCLEOTIDE SEQUENCE [LARGE SCALE GENOMIC DNA]</scope>
    <source>
        <strain evidence="3">ATCC 8585 / CBS 2359 / DSM 70799 / NBRC 1267 / NRRL Y-1140 / WM37</strain>
    </source>
</reference>
<gene>
    <name evidence="2" type="ORF">KLLA0_A01111g</name>
</gene>
<feature type="transmembrane region" description="Helical" evidence="1">
    <location>
        <begin position="84"/>
        <end position="101"/>
    </location>
</feature>
<keyword evidence="1" id="KW-0472">Membrane</keyword>
<evidence type="ECO:0000313" key="3">
    <source>
        <dbReference type="Proteomes" id="UP000000598"/>
    </source>
</evidence>
<keyword evidence="1" id="KW-1133">Transmembrane helix</keyword>
<protein>
    <submittedName>
        <fullName evidence="2">KLLA0A01111p</fullName>
    </submittedName>
</protein>
<dbReference type="AlphaFoldDB" id="Q6CYE1"/>
<proteinExistence type="predicted"/>
<dbReference type="eggNOG" id="ENOG502RXXA">
    <property type="taxonomic scope" value="Eukaryota"/>
</dbReference>
<dbReference type="InParanoid" id="Q6CYE1"/>
<dbReference type="OMA" id="HFYDDYE"/>
<accession>Q6CYE1</accession>
<dbReference type="PaxDb" id="284590-Q6CYE1"/>